<dbReference type="Proteomes" id="UP000199296">
    <property type="component" value="Unassembled WGS sequence"/>
</dbReference>
<dbReference type="RefSeq" id="WP_093366843.1">
    <property type="nucleotide sequence ID" value="NZ_FNCW01000004.1"/>
</dbReference>
<dbReference type="PANTHER" id="PTHR33361">
    <property type="entry name" value="GLR0591 PROTEIN"/>
    <property type="match status" value="1"/>
</dbReference>
<dbReference type="Pfam" id="PF05960">
    <property type="entry name" value="DUF885"/>
    <property type="match status" value="1"/>
</dbReference>
<evidence type="ECO:0000313" key="3">
    <source>
        <dbReference type="Proteomes" id="UP000199296"/>
    </source>
</evidence>
<protein>
    <submittedName>
        <fullName evidence="2">Uncharacterized conserved protein, DUF885 familyt</fullName>
    </submittedName>
</protein>
<keyword evidence="3" id="KW-1185">Reference proteome</keyword>
<dbReference type="InterPro" id="IPR010281">
    <property type="entry name" value="DUF885"/>
</dbReference>
<dbReference type="EMBL" id="FNCW01000004">
    <property type="protein sequence ID" value="SDG64971.1"/>
    <property type="molecule type" value="Genomic_DNA"/>
</dbReference>
<accession>A0A1G7VZ86</accession>
<dbReference type="AlphaFoldDB" id="A0A1G7VZ86"/>
<reference evidence="2 3" key="1">
    <citation type="submission" date="2016-10" db="EMBL/GenBank/DDBJ databases">
        <authorList>
            <person name="de Groot N.N."/>
        </authorList>
    </citation>
    <scope>NUCLEOTIDE SEQUENCE [LARGE SCALE GENOMIC DNA]</scope>
    <source>
        <strain evidence="2 3">DSM 19803</strain>
    </source>
</reference>
<sequence length="627" mass="72351">MTKKKRTWKFWTGSTLLVLFILGGLWLTNLIWFKPFSITHFYEKVFVELVLDSPELTTTLGVPIIYDWSKDELNDISDAKQWENFNKAKEDYETLLSYNYENQSPENQLNTDILGYYMKMNTVEAEPFFYHNYPVNQMYGIQNGLPSMMESYHKLNDVIDIEAYISRLSKFDTKFSQLIEGLKIREAKGIITPKFINTILISEMKGFVGTKTDSLGQSHTKPNAVTSNILYTNFETKVDALKEISEEEKTIYKKEVAEAMETSVFPAYKNLISYFEHLNLKATNTAGVWKLPNGDAYYRHMLKLNTTTDYTPEQVHSLGLSEVDRIKSEMYAILEAENYRDSTKTIGQIIQQLNTEERFLYPDSDAGREKILADYKRMIDHISQNMSEAFNIRPKAGLEVKRVPEFKEAGMPLGYYEGPAMDGSRGGVFYANLRDTKEHVTYFMKTLAYHEGVPGHHFQLAIQNELQGIPTFRTVIPFTAYSEGWALYAERLAWELGFYENDPFGNLGRLQSEMFRAVRLVVDTGMHYKKWTREEAIDYMIQNTGMPTSDVITEIERYVVAPGQACAYKVGMLEILELREKAKQELGSQFDLREFHNAVLQNGAIPLDVLEKVINDYIQMTLENQTV</sequence>
<evidence type="ECO:0000256" key="1">
    <source>
        <dbReference type="SAM" id="Phobius"/>
    </source>
</evidence>
<organism evidence="2 3">
    <name type="scientific">Psychroflexus sediminis</name>
    <dbReference type="NCBI Taxonomy" id="470826"/>
    <lineage>
        <taxon>Bacteria</taxon>
        <taxon>Pseudomonadati</taxon>
        <taxon>Bacteroidota</taxon>
        <taxon>Flavobacteriia</taxon>
        <taxon>Flavobacteriales</taxon>
        <taxon>Flavobacteriaceae</taxon>
        <taxon>Psychroflexus</taxon>
    </lineage>
</organism>
<evidence type="ECO:0000313" key="2">
    <source>
        <dbReference type="EMBL" id="SDG64971.1"/>
    </source>
</evidence>
<feature type="transmembrane region" description="Helical" evidence="1">
    <location>
        <begin position="12"/>
        <end position="33"/>
    </location>
</feature>
<dbReference type="PANTHER" id="PTHR33361:SF2">
    <property type="entry name" value="DUF885 DOMAIN-CONTAINING PROTEIN"/>
    <property type="match status" value="1"/>
</dbReference>
<dbReference type="OrthoDB" id="9760040at2"/>
<name>A0A1G7VZ86_9FLAO</name>
<gene>
    <name evidence="2" type="ORF">SAMN04488027_104269</name>
</gene>
<proteinExistence type="predicted"/>
<keyword evidence="1" id="KW-0812">Transmembrane</keyword>
<keyword evidence="1" id="KW-1133">Transmembrane helix</keyword>
<keyword evidence="1" id="KW-0472">Membrane</keyword>